<dbReference type="InterPro" id="IPR013020">
    <property type="entry name" value="Rad3/Chl1-like"/>
</dbReference>
<feature type="domain" description="Helicase ATP-binding" evidence="13">
    <location>
        <begin position="36"/>
        <end position="446"/>
    </location>
</feature>
<dbReference type="PROSITE" id="PS00690">
    <property type="entry name" value="DEAH_ATP_HELICASE"/>
    <property type="match status" value="1"/>
</dbReference>
<feature type="region of interest" description="Disordered" evidence="12">
    <location>
        <begin position="165"/>
        <end position="187"/>
    </location>
</feature>
<dbReference type="InterPro" id="IPR014013">
    <property type="entry name" value="Helic_SF1/SF2_ATP-bd_DinG/Rad3"/>
</dbReference>
<evidence type="ECO:0000256" key="2">
    <source>
        <dbReference type="ARBA" id="ARBA00022723"/>
    </source>
</evidence>
<comment type="subcellular location">
    <subcellularLocation>
        <location evidence="1">Nucleus</location>
    </subcellularLocation>
</comment>
<dbReference type="AlphaFoldDB" id="A0A8K1C7G1"/>
<dbReference type="GO" id="GO:1990918">
    <property type="term" value="P:double-strand break repair involved in meiotic recombination"/>
    <property type="evidence" value="ECO:0007669"/>
    <property type="project" value="TreeGrafter"/>
</dbReference>
<feature type="region of interest" description="Disordered" evidence="12">
    <location>
        <begin position="937"/>
        <end position="972"/>
    </location>
</feature>
<feature type="compositionally biased region" description="Basic and acidic residues" evidence="12">
    <location>
        <begin position="165"/>
        <end position="177"/>
    </location>
</feature>
<dbReference type="InterPro" id="IPR006555">
    <property type="entry name" value="ATP-dep_Helicase_C"/>
</dbReference>
<dbReference type="InterPro" id="IPR027417">
    <property type="entry name" value="P-loop_NTPase"/>
</dbReference>
<evidence type="ECO:0000256" key="10">
    <source>
        <dbReference type="ARBA" id="ARBA00023242"/>
    </source>
</evidence>
<gene>
    <name evidence="14" type="ORF">Poli38472_014424</name>
</gene>
<keyword evidence="6" id="KW-0067">ATP-binding</keyword>
<evidence type="ECO:0000256" key="1">
    <source>
        <dbReference type="ARBA" id="ARBA00004123"/>
    </source>
</evidence>
<organism evidence="14 15">
    <name type="scientific">Pythium oligandrum</name>
    <name type="common">Mycoparasitic fungus</name>
    <dbReference type="NCBI Taxonomy" id="41045"/>
    <lineage>
        <taxon>Eukaryota</taxon>
        <taxon>Sar</taxon>
        <taxon>Stramenopiles</taxon>
        <taxon>Oomycota</taxon>
        <taxon>Peronosporomycetes</taxon>
        <taxon>Pythiales</taxon>
        <taxon>Pythiaceae</taxon>
        <taxon>Pythium</taxon>
    </lineage>
</organism>
<keyword evidence="4" id="KW-0378">Hydrolase</keyword>
<dbReference type="InterPro" id="IPR002464">
    <property type="entry name" value="DNA/RNA_helicase_DEAH_CS"/>
</dbReference>
<reference evidence="14" key="1">
    <citation type="submission" date="2019-03" db="EMBL/GenBank/DDBJ databases">
        <title>Long read genome sequence of the mycoparasitic Pythium oligandrum ATCC 38472 isolated from sugarbeet rhizosphere.</title>
        <authorList>
            <person name="Gaulin E."/>
        </authorList>
    </citation>
    <scope>NUCLEOTIDE SEQUENCE</scope>
    <source>
        <strain evidence="14">ATCC 38472_TT</strain>
    </source>
</reference>
<evidence type="ECO:0000256" key="9">
    <source>
        <dbReference type="ARBA" id="ARBA00023235"/>
    </source>
</evidence>
<dbReference type="Pfam" id="PF06733">
    <property type="entry name" value="DEAD_2"/>
    <property type="match status" value="1"/>
</dbReference>
<evidence type="ECO:0000256" key="6">
    <source>
        <dbReference type="ARBA" id="ARBA00022840"/>
    </source>
</evidence>
<evidence type="ECO:0000256" key="4">
    <source>
        <dbReference type="ARBA" id="ARBA00022801"/>
    </source>
</evidence>
<dbReference type="SMART" id="SM00488">
    <property type="entry name" value="DEXDc2"/>
    <property type="match status" value="1"/>
</dbReference>
<evidence type="ECO:0000256" key="7">
    <source>
        <dbReference type="ARBA" id="ARBA00023004"/>
    </source>
</evidence>
<keyword evidence="11" id="KW-0175">Coiled coil</keyword>
<dbReference type="SUPFAM" id="SSF52540">
    <property type="entry name" value="P-loop containing nucleoside triphosphate hydrolases"/>
    <property type="match status" value="2"/>
</dbReference>
<dbReference type="GO" id="GO:0003677">
    <property type="term" value="F:DNA binding"/>
    <property type="evidence" value="ECO:0007669"/>
    <property type="project" value="InterPro"/>
</dbReference>
<dbReference type="InterPro" id="IPR010614">
    <property type="entry name" value="RAD3-like_helicase_DEAD"/>
</dbReference>
<keyword evidence="8" id="KW-0411">Iron-sulfur</keyword>
<evidence type="ECO:0000313" key="14">
    <source>
        <dbReference type="EMBL" id="TMW57821.1"/>
    </source>
</evidence>
<dbReference type="GO" id="GO:0005524">
    <property type="term" value="F:ATP binding"/>
    <property type="evidence" value="ECO:0007669"/>
    <property type="project" value="UniProtKB-KW"/>
</dbReference>
<dbReference type="GO" id="GO:0006289">
    <property type="term" value="P:nucleotide-excision repair"/>
    <property type="evidence" value="ECO:0007669"/>
    <property type="project" value="TreeGrafter"/>
</dbReference>
<keyword evidence="2" id="KW-0479">Metal-binding</keyword>
<dbReference type="InterPro" id="IPR014001">
    <property type="entry name" value="Helicase_ATP-bd"/>
</dbReference>
<evidence type="ECO:0000256" key="3">
    <source>
        <dbReference type="ARBA" id="ARBA00022741"/>
    </source>
</evidence>
<dbReference type="PANTHER" id="PTHR11472:SF47">
    <property type="entry name" value="FANCONI ANEMIA GROUP J PROTEIN"/>
    <property type="match status" value="1"/>
</dbReference>
<dbReference type="CDD" id="cd18788">
    <property type="entry name" value="SF2_C_XPD"/>
    <property type="match status" value="1"/>
</dbReference>
<proteinExistence type="predicted"/>
<dbReference type="Proteomes" id="UP000794436">
    <property type="component" value="Unassembled WGS sequence"/>
</dbReference>
<protein>
    <recommendedName>
        <fullName evidence="13">Helicase ATP-binding domain-containing protein</fullName>
    </recommendedName>
</protein>
<comment type="caution">
    <text evidence="14">The sequence shown here is derived from an EMBL/GenBank/DDBJ whole genome shotgun (WGS) entry which is preliminary data.</text>
</comment>
<accession>A0A8K1C7G1</accession>
<dbReference type="FunFam" id="3.40.50.300:FF:005857">
    <property type="entry name" value="Uncharacterized protein"/>
    <property type="match status" value="1"/>
</dbReference>
<dbReference type="GO" id="GO:0005634">
    <property type="term" value="C:nucleus"/>
    <property type="evidence" value="ECO:0007669"/>
    <property type="project" value="UniProtKB-SubCell"/>
</dbReference>
<feature type="region of interest" description="Disordered" evidence="12">
    <location>
        <begin position="199"/>
        <end position="218"/>
    </location>
</feature>
<keyword evidence="5" id="KW-0347">Helicase</keyword>
<feature type="compositionally biased region" description="Basic and acidic residues" evidence="12">
    <location>
        <begin position="959"/>
        <end position="972"/>
    </location>
</feature>
<dbReference type="NCBIfam" id="TIGR00604">
    <property type="entry name" value="rad3"/>
    <property type="match status" value="1"/>
</dbReference>
<dbReference type="InterPro" id="IPR006554">
    <property type="entry name" value="Helicase-like_DEXD_c2"/>
</dbReference>
<dbReference type="Pfam" id="PF13307">
    <property type="entry name" value="Helicase_C_2"/>
    <property type="match status" value="1"/>
</dbReference>
<dbReference type="FunFam" id="3.40.50.300:FF:005861">
    <property type="entry name" value="Predicted protein"/>
    <property type="match status" value="1"/>
</dbReference>
<feature type="coiled-coil region" evidence="11">
    <location>
        <begin position="94"/>
        <end position="121"/>
    </location>
</feature>
<dbReference type="PANTHER" id="PTHR11472">
    <property type="entry name" value="DNA REPAIR DEAD HELICASE RAD3/XP-D SUBFAMILY MEMBER"/>
    <property type="match status" value="1"/>
</dbReference>
<feature type="compositionally biased region" description="Polar residues" evidence="12">
    <location>
        <begin position="1"/>
        <end position="15"/>
    </location>
</feature>
<keyword evidence="3" id="KW-0547">Nucleotide-binding</keyword>
<dbReference type="EMBL" id="SPLM01000114">
    <property type="protein sequence ID" value="TMW57821.1"/>
    <property type="molecule type" value="Genomic_DNA"/>
</dbReference>
<dbReference type="Gene3D" id="3.40.50.300">
    <property type="entry name" value="P-loop containing nucleotide triphosphate hydrolases"/>
    <property type="match status" value="3"/>
</dbReference>
<keyword evidence="9" id="KW-0413">Isomerase</keyword>
<keyword evidence="7" id="KW-0408">Iron</keyword>
<evidence type="ECO:0000256" key="12">
    <source>
        <dbReference type="SAM" id="MobiDB-lite"/>
    </source>
</evidence>
<dbReference type="SMART" id="SM00491">
    <property type="entry name" value="HELICc2"/>
    <property type="match status" value="1"/>
</dbReference>
<sequence length="972" mass="108534">MASWSTSLAMSTPETQPADAMAPPVEEENKVMIMGYNVVFPAGKKPFPAQLAVMNKVLLALKTGQHALLESPTGSGKTLALLCSSLTFQKQFVKDLVEGERKRIEAELMALETKVVGVKNELFVAQTSVGDDDDDFASTQPTFDQFRFTNNGNLDQDGWISMEDKKRSSAAIAHEDAPPSSKKKRALPTSFHVANAVKGETSGDSSMEDFHSTSNTSTRSRRIVPPKIFFCSRTHSQLAQVVDELKSCPPSYISSPDASNPYADTLKTCVLGSKGHFCVNSKVNKNLAELDDKCRAALETNGCSYFRKRKKTNDLKRVAPPVWDLEDIVALAKKHRECAFFHSRDALAEANIVFCPYNYLLDPTIRQSVNISLKDSIIVLDEAHNVEDTCRSSASIELTTEVLNAAIASFGLVIKEGKRPPYYNNMLKILNGLLRWLKSVSSGPTKNLKPSGFEEESNVWPGADCLAIFSEFTGMTQQNFEQVQKNLRAVVDFEKELMNEAQAGRKEETEEGEDLRLSAMALGTIRSIINVADYMYRDELKYLDDFKLIVLKTRQKRRPTKSRYGANSFSPGDGDGWEVKMCIWCLNAAVAFSDVVKEARSVILTSGTLSPMDSFAGELGTDFPIRLEANHVVNMRRQVFIGAIMNGPGRVDLSSTYKNQQEFRYQDSMGELLFKHAQVVPGGVLMFFPSYMLMEKLETRWRQTGVWNKIEQLKTIYTEPRNAGKDFDALLDDYKQTIVQCMSGSDGNSSGKTGAIFLAVYRGKVSEGIDFSNANARAVLAVGIPFPSVKELQVALKRKYQDEKSAVDRKLVSGSVWYQLQAFRALNQALGRCIRHRQDYGAILLIDSRYRFQAHTKSLSKWIRPFVREFEHAEECVPMLEPFFAQNAIDFGIGVPTLPQQKEEDKSPIALEYEADSTPSMESTVQSVRAYLEKAKRESAGQESRVFSIFAQQGNKSSSDSKKDKKTSMMRL</sequence>
<evidence type="ECO:0000313" key="15">
    <source>
        <dbReference type="Proteomes" id="UP000794436"/>
    </source>
</evidence>
<keyword evidence="10" id="KW-0539">Nucleus</keyword>
<evidence type="ECO:0000256" key="5">
    <source>
        <dbReference type="ARBA" id="ARBA00022806"/>
    </source>
</evidence>
<dbReference type="SMART" id="SM00487">
    <property type="entry name" value="DEXDc"/>
    <property type="match status" value="1"/>
</dbReference>
<name>A0A8K1C7G1_PYTOL</name>
<dbReference type="OrthoDB" id="267079at2759"/>
<evidence type="ECO:0000259" key="13">
    <source>
        <dbReference type="PROSITE" id="PS51193"/>
    </source>
</evidence>
<feature type="region of interest" description="Disordered" evidence="12">
    <location>
        <begin position="1"/>
        <end position="23"/>
    </location>
</feature>
<evidence type="ECO:0000256" key="11">
    <source>
        <dbReference type="SAM" id="Coils"/>
    </source>
</evidence>
<dbReference type="GO" id="GO:0051536">
    <property type="term" value="F:iron-sulfur cluster binding"/>
    <property type="evidence" value="ECO:0007669"/>
    <property type="project" value="UniProtKB-KW"/>
</dbReference>
<evidence type="ECO:0000256" key="8">
    <source>
        <dbReference type="ARBA" id="ARBA00023014"/>
    </source>
</evidence>
<dbReference type="PROSITE" id="PS51193">
    <property type="entry name" value="HELICASE_ATP_BIND_2"/>
    <property type="match status" value="1"/>
</dbReference>
<dbReference type="GO" id="GO:0016818">
    <property type="term" value="F:hydrolase activity, acting on acid anhydrides, in phosphorus-containing anhydrides"/>
    <property type="evidence" value="ECO:0007669"/>
    <property type="project" value="InterPro"/>
</dbReference>
<keyword evidence="15" id="KW-1185">Reference proteome</keyword>
<dbReference type="GO" id="GO:0046872">
    <property type="term" value="F:metal ion binding"/>
    <property type="evidence" value="ECO:0007669"/>
    <property type="project" value="UniProtKB-KW"/>
</dbReference>
<dbReference type="InterPro" id="IPR045028">
    <property type="entry name" value="DinG/Rad3-like"/>
</dbReference>
<dbReference type="GO" id="GO:0003678">
    <property type="term" value="F:DNA helicase activity"/>
    <property type="evidence" value="ECO:0007669"/>
    <property type="project" value="InterPro"/>
</dbReference>